<dbReference type="InterPro" id="IPR000182">
    <property type="entry name" value="GNAT_dom"/>
</dbReference>
<sequence>MITFTRTDSSNPDFIALVKLLDAYLAEKDGREHDFYNQFNTIVKLNNVVVCSENGAPVACGAIKEFDEDTMEVKRMFTKPEARGKGFASHVLTHLEEWAAELGYKNCVLETGKRQVEAVALYKNKGYSIIPNYAQYIGIENSVCFRKELK</sequence>
<evidence type="ECO:0000313" key="4">
    <source>
        <dbReference type="EMBL" id="SFB25022.1"/>
    </source>
</evidence>
<gene>
    <name evidence="4" type="ORF">SAMN04489723_10687</name>
</gene>
<dbReference type="OrthoDB" id="9803233at2"/>
<dbReference type="PANTHER" id="PTHR43877">
    <property type="entry name" value="AMINOALKYLPHOSPHONATE N-ACETYLTRANSFERASE-RELATED-RELATED"/>
    <property type="match status" value="1"/>
</dbReference>
<reference evidence="4 5" key="1">
    <citation type="submission" date="2016-10" db="EMBL/GenBank/DDBJ databases">
        <authorList>
            <person name="de Groot N.N."/>
        </authorList>
    </citation>
    <scope>NUCLEOTIDE SEQUENCE [LARGE SCALE GENOMIC DNA]</scope>
    <source>
        <strain evidence="4 5">DSM 23399</strain>
    </source>
</reference>
<evidence type="ECO:0000256" key="1">
    <source>
        <dbReference type="ARBA" id="ARBA00022679"/>
    </source>
</evidence>
<dbReference type="EMBL" id="FOKK01000006">
    <property type="protein sequence ID" value="SFB25022.1"/>
    <property type="molecule type" value="Genomic_DNA"/>
</dbReference>
<dbReference type="InterPro" id="IPR016181">
    <property type="entry name" value="Acyl_CoA_acyltransferase"/>
</dbReference>
<keyword evidence="2" id="KW-0012">Acyltransferase</keyword>
<accession>A0A1I0ZI28</accession>
<evidence type="ECO:0000259" key="3">
    <source>
        <dbReference type="PROSITE" id="PS51186"/>
    </source>
</evidence>
<evidence type="ECO:0000313" key="5">
    <source>
        <dbReference type="Proteomes" id="UP000198790"/>
    </source>
</evidence>
<keyword evidence="5" id="KW-1185">Reference proteome</keyword>
<evidence type="ECO:0000256" key="2">
    <source>
        <dbReference type="ARBA" id="ARBA00023315"/>
    </source>
</evidence>
<dbReference type="AlphaFoldDB" id="A0A1I0ZI28"/>
<name>A0A1I0ZI28_9BACT</name>
<organism evidence="4 5">
    <name type="scientific">Algoriphagus aquimarinus</name>
    <dbReference type="NCBI Taxonomy" id="237018"/>
    <lineage>
        <taxon>Bacteria</taxon>
        <taxon>Pseudomonadati</taxon>
        <taxon>Bacteroidota</taxon>
        <taxon>Cytophagia</taxon>
        <taxon>Cytophagales</taxon>
        <taxon>Cyclobacteriaceae</taxon>
        <taxon>Algoriphagus</taxon>
    </lineage>
</organism>
<dbReference type="RefSeq" id="WP_092896705.1">
    <property type="nucleotide sequence ID" value="NZ_FOKK01000006.1"/>
</dbReference>
<feature type="domain" description="N-acetyltransferase" evidence="3">
    <location>
        <begin position="2"/>
        <end position="150"/>
    </location>
</feature>
<dbReference type="CDD" id="cd04301">
    <property type="entry name" value="NAT_SF"/>
    <property type="match status" value="1"/>
</dbReference>
<protein>
    <submittedName>
        <fullName evidence="4">Acetyltransferase (GNAT) family protein</fullName>
    </submittedName>
</protein>
<keyword evidence="1 4" id="KW-0808">Transferase</keyword>
<dbReference type="GO" id="GO:0016747">
    <property type="term" value="F:acyltransferase activity, transferring groups other than amino-acyl groups"/>
    <property type="evidence" value="ECO:0007669"/>
    <property type="project" value="InterPro"/>
</dbReference>
<dbReference type="Gene3D" id="3.40.630.30">
    <property type="match status" value="1"/>
</dbReference>
<proteinExistence type="predicted"/>
<dbReference type="SUPFAM" id="SSF55729">
    <property type="entry name" value="Acyl-CoA N-acyltransferases (Nat)"/>
    <property type="match status" value="1"/>
</dbReference>
<dbReference type="InterPro" id="IPR050832">
    <property type="entry name" value="Bact_Acetyltransf"/>
</dbReference>
<dbReference type="Pfam" id="PF00583">
    <property type="entry name" value="Acetyltransf_1"/>
    <property type="match status" value="1"/>
</dbReference>
<dbReference type="PROSITE" id="PS51186">
    <property type="entry name" value="GNAT"/>
    <property type="match status" value="1"/>
</dbReference>
<dbReference type="PANTHER" id="PTHR43877:SF2">
    <property type="entry name" value="AMINOALKYLPHOSPHONATE N-ACETYLTRANSFERASE-RELATED"/>
    <property type="match status" value="1"/>
</dbReference>
<dbReference type="Proteomes" id="UP000198790">
    <property type="component" value="Unassembled WGS sequence"/>
</dbReference>